<dbReference type="SMART" id="SM00060">
    <property type="entry name" value="FN3"/>
    <property type="match status" value="1"/>
</dbReference>
<sequence length="1966" mass="214655">MMKKKMSFVLVVALLLNFLCGPLWAAPVYANVEPTIDKITIKEEVEVVNGAKVTKYQVIFNGYPLTNVDAIRVLQGGVVKKTLPKERFQVIDSANIAYIPEGTGQSIESIFGATGDVNFTIIRGGTPYTSPKEFTLPSDNFMKVDTINGLSPAAWPVTVIKGQPFTMEGAYFNHGVYKLGITTGDTVTNQVSYGGTSTQISVDTDTINIAAGNNQNFVFERSSGTNVEVRYIVKRAVNVANPLDLGDVSITPLQGTEGTIVRIKAQHHVPLLDIGTKVFIGGVEAKRNVSQFSDGTFRYIENGLVKYGLEVVVPQLAVPGEKPIVFRNFFNDTYQYPQNFNYVLATGSILEIIDSSITKAFTNEEKEVPNIRIRNAVAVNSIPNITITSAEIGTEDNLKYFKASDDAKAYHILYRLQDGTFIERKISLSIGLKASITNIPLQWDQDVAVVSARTDKVGQAGDYVITARTETIRYSLSSGTLTELNYIVEEAPLASQNKVIFRFDPDLTTPQVSKITPAKGPHDAYITATIEGQNFRVEYDANGVKYYPTVIIGGQALQVAGDYKYKVIQKEIVNDQEVNRFYKSRLSNGNDRQEITPLPTDQITGLVVLDSAGNIVDGQARKVGTKIKFTIPASDSGTIGFADVTVYNPNPLGGLGGKDTKENLFEYVRPADGALRPELTSVTPDKVAVGKQETVTLKGKNFQPGMMVTVDGELIQNPQIDIVKGTVIFKVPPGRPGPTFIQVINPDGGFASIGIEYIQTFSQPVVEKIIPNFGAKGNLVIIKGRNFYPANPAGETPDIRIGTKVYIDNKDLNKAYHPHGEGDQPQNLTNEFDNNRIVLGPDGEPVKTYGTNVAVVDNETIYFIIPDPKDAAKPFFLNEWLDVKVVNPDLGKADILKGFKILDVVKGPRVDSIEPDLGDYRGGNIAEITGDNFLEGAKVYFGSQEAQVYRRSNNARSLWVYVPAYGGDLGDTNRAVVPVTVLNSDGGSHTKYDGYTYVNPGYTPKITAINPKEGDTAGGNRILISGENFRAFKLGTAEQKLPAIYFGGVKADPQDITFVIPPRASYEEVEMTDLLIVEKTPPGIAGKVDVTVINYDGATVTLKNGFEYRSKQLAITQVLPNQGTLYGGSEVTIIGKDFVERGLHAVFGDQRAQGDILSGTQQVRIGDLIVNYNAFAPDNITLYYKNFGAGNELAGYKVYPQKDPVKKSSFKIVEEEEYLMITLPWTELQNTPGYEAVANWANENIKIEVKGKNLIVTRGLAIIKSVTGGDRITLLTPPSPEVGEKALTVYNQDGKKAASKFTYTNPYRPPVITKIIPTTALTTSEITGSPLQIDLAVAAPKGESPIIIQGQNFRSGVKVFIGNKEAEVKSKSPNDDELIVIVPAAAAGTVGSYLRILVVNQDGGATYGDTTELPEGGLRKPIYFRYIVEGSAPKITSVTPDKGPVTGGTKITIKGSEFKDEDTFGNKKPVEAYIGGIQVAPDKIEVKDLETIILTMPEGRVGKQTIEIVNYDFGRAIGKDIFTYISQPEVLSVAPAKIFTNDTKTEVTISGKMFQSGAKVVIGGKIIEESKITAGMVVNGTGIQGVDSEGRNRNVAVVDGKEAASVVMENEGTLKVKFSEATNLSSNDIIIINPDGGVSQPFKDFEYKVPVPNKPLVLEAIPGFESTVQLLWSESSPELLNAADRYEVYGKKDTDKQYTLIGDTKGASFLVKGLQPNTRYSFMVRALNKYGSAVDFAEVTVRTLSVSQDDKLKEKQEQLEKEKKKLEEEGKEEVKDGVVIKTIGSKQIPSGSTAYVIDFSLTKYKDQNKYVVAIPLSALQTINRQITITDGKASFSFLPKDLYTREVSQVSGNDLEDAHVRIGFERISGKQEESLKTAIPRTQRQASQFYDISFELQVGKNLSSIRRMMQKGTLDIKLDTAAYSGANKDKLFIGEYDPSQDKFNKLGSGSRAYPQAPGRYVLLSER</sequence>
<dbReference type="InterPro" id="IPR014756">
    <property type="entry name" value="Ig_E-set"/>
</dbReference>
<keyword evidence="2" id="KW-0175">Coiled coil</keyword>
<dbReference type="InterPro" id="IPR036116">
    <property type="entry name" value="FN3_sf"/>
</dbReference>
<dbReference type="InterPro" id="IPR052387">
    <property type="entry name" value="Fibrocystin"/>
</dbReference>
<name>A0A1M6LKU6_9FIRM</name>
<dbReference type="InterPro" id="IPR002909">
    <property type="entry name" value="IPT_dom"/>
</dbReference>
<feature type="chain" id="PRO_5012748370" evidence="3">
    <location>
        <begin position="26"/>
        <end position="1966"/>
    </location>
</feature>
<evidence type="ECO:0000313" key="6">
    <source>
        <dbReference type="Proteomes" id="UP000184536"/>
    </source>
</evidence>
<evidence type="ECO:0000259" key="4">
    <source>
        <dbReference type="PROSITE" id="PS50853"/>
    </source>
</evidence>
<dbReference type="Gene3D" id="2.60.40.10">
    <property type="entry name" value="Immunoglobulins"/>
    <property type="match status" value="8"/>
</dbReference>
<dbReference type="CDD" id="cd00102">
    <property type="entry name" value="IPT"/>
    <property type="match status" value="4"/>
</dbReference>
<dbReference type="CDD" id="cd00063">
    <property type="entry name" value="FN3"/>
    <property type="match status" value="1"/>
</dbReference>
<dbReference type="PROSITE" id="PS50853">
    <property type="entry name" value="FN3"/>
    <property type="match status" value="1"/>
</dbReference>
<evidence type="ECO:0000256" key="2">
    <source>
        <dbReference type="SAM" id="Coils"/>
    </source>
</evidence>
<dbReference type="OrthoDB" id="1656124at2"/>
<keyword evidence="6" id="KW-1185">Reference proteome</keyword>
<dbReference type="Pfam" id="PF01833">
    <property type="entry name" value="TIG"/>
    <property type="match status" value="5"/>
</dbReference>
<evidence type="ECO:0000256" key="1">
    <source>
        <dbReference type="ARBA" id="ARBA00022729"/>
    </source>
</evidence>
<dbReference type="EMBL" id="FQZV01000037">
    <property type="protein sequence ID" value="SHJ71758.1"/>
    <property type="molecule type" value="Genomic_DNA"/>
</dbReference>
<keyword evidence="1 3" id="KW-0732">Signal</keyword>
<dbReference type="Pfam" id="PF00041">
    <property type="entry name" value="fn3"/>
    <property type="match status" value="1"/>
</dbReference>
<dbReference type="SMART" id="SM00429">
    <property type="entry name" value="IPT"/>
    <property type="match status" value="4"/>
</dbReference>
<dbReference type="PANTHER" id="PTHR46769">
    <property type="entry name" value="POLYCYSTIC KIDNEY AND HEPATIC DISEASE 1 (AUTOSOMAL RECESSIVE)-LIKE 1"/>
    <property type="match status" value="1"/>
</dbReference>
<evidence type="ECO:0000256" key="3">
    <source>
        <dbReference type="SAM" id="SignalP"/>
    </source>
</evidence>
<dbReference type="InterPro" id="IPR013783">
    <property type="entry name" value="Ig-like_fold"/>
</dbReference>
<dbReference type="InterPro" id="IPR003961">
    <property type="entry name" value="FN3_dom"/>
</dbReference>
<dbReference type="PANTHER" id="PTHR46769:SF2">
    <property type="entry name" value="FIBROCYSTIN-L ISOFORM 2 PRECURSOR-RELATED"/>
    <property type="match status" value="1"/>
</dbReference>
<dbReference type="SUPFAM" id="SSF49265">
    <property type="entry name" value="Fibronectin type III"/>
    <property type="match status" value="1"/>
</dbReference>
<proteinExistence type="predicted"/>
<protein>
    <submittedName>
        <fullName evidence="5">IPT/TIG domain-containing protein</fullName>
    </submittedName>
</protein>
<accession>A0A1M6LKU6</accession>
<evidence type="ECO:0000313" key="5">
    <source>
        <dbReference type="EMBL" id="SHJ71758.1"/>
    </source>
</evidence>
<gene>
    <name evidence="5" type="ORF">SAMN02745975_02706</name>
</gene>
<feature type="signal peptide" evidence="3">
    <location>
        <begin position="1"/>
        <end position="25"/>
    </location>
</feature>
<organism evidence="5 6">
    <name type="scientific">Geosporobacter subterraneus DSM 17957</name>
    <dbReference type="NCBI Taxonomy" id="1121919"/>
    <lineage>
        <taxon>Bacteria</taxon>
        <taxon>Bacillati</taxon>
        <taxon>Bacillota</taxon>
        <taxon>Clostridia</taxon>
        <taxon>Peptostreptococcales</taxon>
        <taxon>Thermotaleaceae</taxon>
        <taxon>Geosporobacter</taxon>
    </lineage>
</organism>
<feature type="domain" description="Fibronectin type-III" evidence="4">
    <location>
        <begin position="1652"/>
        <end position="1746"/>
    </location>
</feature>
<feature type="coiled-coil region" evidence="2">
    <location>
        <begin position="1745"/>
        <end position="1776"/>
    </location>
</feature>
<dbReference type="SUPFAM" id="SSF81296">
    <property type="entry name" value="E set domains"/>
    <property type="match status" value="5"/>
</dbReference>
<dbReference type="STRING" id="1121919.SAMN02745975_02706"/>
<reference evidence="6" key="1">
    <citation type="submission" date="2016-11" db="EMBL/GenBank/DDBJ databases">
        <authorList>
            <person name="Varghese N."/>
            <person name="Submissions S."/>
        </authorList>
    </citation>
    <scope>NUCLEOTIDE SEQUENCE [LARGE SCALE GENOMIC DNA]</scope>
    <source>
        <strain evidence="6">DSM 17957</strain>
    </source>
</reference>
<dbReference type="Proteomes" id="UP000184536">
    <property type="component" value="Unassembled WGS sequence"/>
</dbReference>